<evidence type="ECO:0000256" key="1">
    <source>
        <dbReference type="SAM" id="MobiDB-lite"/>
    </source>
</evidence>
<evidence type="ECO:0000313" key="3">
    <source>
        <dbReference type="Proteomes" id="UP000750711"/>
    </source>
</evidence>
<keyword evidence="3" id="KW-1185">Reference proteome</keyword>
<feature type="region of interest" description="Disordered" evidence="1">
    <location>
        <begin position="208"/>
        <end position="230"/>
    </location>
</feature>
<protein>
    <submittedName>
        <fullName evidence="2">Uncharacterized protein</fullName>
    </submittedName>
</protein>
<accession>A0A9P8LG73</accession>
<dbReference type="AlphaFoldDB" id="A0A9P8LG73"/>
<organism evidence="2 3">
    <name type="scientific">Trichoglossum hirsutum</name>
    <dbReference type="NCBI Taxonomy" id="265104"/>
    <lineage>
        <taxon>Eukaryota</taxon>
        <taxon>Fungi</taxon>
        <taxon>Dikarya</taxon>
        <taxon>Ascomycota</taxon>
        <taxon>Pezizomycotina</taxon>
        <taxon>Geoglossomycetes</taxon>
        <taxon>Geoglossales</taxon>
        <taxon>Geoglossaceae</taxon>
        <taxon>Trichoglossum</taxon>
    </lineage>
</organism>
<comment type="caution">
    <text evidence="2">The sequence shown here is derived from an EMBL/GenBank/DDBJ whole genome shotgun (WGS) entry which is preliminary data.</text>
</comment>
<proteinExistence type="predicted"/>
<gene>
    <name evidence="2" type="ORF">GP486_001871</name>
</gene>
<name>A0A9P8LG73_9PEZI</name>
<dbReference type="Proteomes" id="UP000750711">
    <property type="component" value="Unassembled WGS sequence"/>
</dbReference>
<dbReference type="EMBL" id="JAGHQM010000185">
    <property type="protein sequence ID" value="KAH0564743.1"/>
    <property type="molecule type" value="Genomic_DNA"/>
</dbReference>
<sequence length="230" mass="25795">MSTVESSTILYKNEQELRAQIAGKDMSEDLEIEICPAHLGLEIEELFSKFLNDMLSSPASLNAERWIIFFCCFCALSITKSVLIDTCALQDGYKGPLPNEGVEANQMSSAYKALIGLFSWASPCDYLLEDWSKERKDPPSSKLELQDLYRQIQEMVHLDKWKARGIKSSKDFLLSLGSGVSEDGLYNGFYFQMHGLDEDTKSRVLSLNSDAPGTQESSASMPQLKQIPLR</sequence>
<feature type="compositionally biased region" description="Polar residues" evidence="1">
    <location>
        <begin position="208"/>
        <end position="223"/>
    </location>
</feature>
<reference evidence="2" key="1">
    <citation type="submission" date="2021-03" db="EMBL/GenBank/DDBJ databases">
        <title>Comparative genomics and phylogenomic investigation of the class Geoglossomycetes provide insights into ecological specialization and systematics.</title>
        <authorList>
            <person name="Melie T."/>
            <person name="Pirro S."/>
            <person name="Miller A.N."/>
            <person name="Quandt A."/>
        </authorList>
    </citation>
    <scope>NUCLEOTIDE SEQUENCE</scope>
    <source>
        <strain evidence="2">CAQ_001_2017</strain>
    </source>
</reference>
<evidence type="ECO:0000313" key="2">
    <source>
        <dbReference type="EMBL" id="KAH0564743.1"/>
    </source>
</evidence>